<comment type="caution">
    <text evidence="8">The sequence shown here is derived from an EMBL/GenBank/DDBJ whole genome shotgun (WGS) entry which is preliminary data.</text>
</comment>
<comment type="function">
    <text evidence="6">Cotranslationally removes the N-terminal methionine from nascent proteins. The N-terminal methionine is often cleaved when the second residue in the primary sequence is small and uncharged (Met-Ala-, Cys, Gly, Pro, Ser, Thr, or Val).</text>
</comment>
<dbReference type="InterPro" id="IPR002467">
    <property type="entry name" value="Pept_M24A_MAP1"/>
</dbReference>
<comment type="similarity">
    <text evidence="5">Belongs to the peptidase M24A family. Methionine aminopeptidase type 1 subfamily.</text>
</comment>
<evidence type="ECO:0000256" key="3">
    <source>
        <dbReference type="ARBA" id="ARBA00022723"/>
    </source>
</evidence>
<feature type="binding site" evidence="5">
    <location>
        <position position="274"/>
    </location>
    <ligand>
        <name>a divalent metal cation</name>
        <dbReference type="ChEBI" id="CHEBI:60240"/>
        <label>2</label>
        <note>catalytic</note>
    </ligand>
</feature>
<dbReference type="PANTHER" id="PTHR43330:SF8">
    <property type="entry name" value="METHIONINE AMINOPEPTIDASE 1D, MITOCHONDRIAL"/>
    <property type="match status" value="1"/>
</dbReference>
<dbReference type="Proteomes" id="UP001159405">
    <property type="component" value="Unassembled WGS sequence"/>
</dbReference>
<dbReference type="HAMAP" id="MF_01974">
    <property type="entry name" value="MetAP_1"/>
    <property type="match status" value="1"/>
</dbReference>
<dbReference type="CDD" id="cd01086">
    <property type="entry name" value="MetAP1"/>
    <property type="match status" value="1"/>
</dbReference>
<dbReference type="InterPro" id="IPR036005">
    <property type="entry name" value="Creatinase/aminopeptidase-like"/>
</dbReference>
<evidence type="ECO:0000313" key="8">
    <source>
        <dbReference type="EMBL" id="CAH3145685.1"/>
    </source>
</evidence>
<evidence type="ECO:0000256" key="6">
    <source>
        <dbReference type="RuleBase" id="RU003653"/>
    </source>
</evidence>
<dbReference type="InterPro" id="IPR000994">
    <property type="entry name" value="Pept_M24"/>
</dbReference>
<comment type="catalytic activity">
    <reaction evidence="5 6">
        <text>Release of N-terminal amino acids, preferentially methionine, from peptides and arylamides.</text>
        <dbReference type="EC" id="3.4.11.18"/>
    </reaction>
</comment>
<dbReference type="Pfam" id="PF00557">
    <property type="entry name" value="Peptidase_M24"/>
    <property type="match status" value="1"/>
</dbReference>
<evidence type="ECO:0000256" key="5">
    <source>
        <dbReference type="HAMAP-Rule" id="MF_03174"/>
    </source>
</evidence>
<keyword evidence="3 5" id="KW-0479">Metal-binding</keyword>
<feature type="binding site" evidence="5">
    <location>
        <position position="179"/>
    </location>
    <ligand>
        <name>a divalent metal cation</name>
        <dbReference type="ChEBI" id="CHEBI:60240"/>
        <label>2</label>
        <note>catalytic</note>
    </ligand>
</feature>
<evidence type="ECO:0000259" key="7">
    <source>
        <dbReference type="Pfam" id="PF00557"/>
    </source>
</evidence>
<evidence type="ECO:0000313" key="9">
    <source>
        <dbReference type="Proteomes" id="UP001159405"/>
    </source>
</evidence>
<evidence type="ECO:0000256" key="2">
    <source>
        <dbReference type="ARBA" id="ARBA00022670"/>
    </source>
</evidence>
<keyword evidence="9" id="KW-1185">Reference proteome</keyword>
<dbReference type="InterPro" id="IPR001714">
    <property type="entry name" value="Pept_M24_MAP"/>
</dbReference>
<dbReference type="PANTHER" id="PTHR43330">
    <property type="entry name" value="METHIONINE AMINOPEPTIDASE"/>
    <property type="match status" value="1"/>
</dbReference>
<reference evidence="8 9" key="1">
    <citation type="submission" date="2022-05" db="EMBL/GenBank/DDBJ databases">
        <authorList>
            <consortium name="Genoscope - CEA"/>
            <person name="William W."/>
        </authorList>
    </citation>
    <scope>NUCLEOTIDE SEQUENCE [LARGE SCALE GENOMIC DNA]</scope>
</reference>
<dbReference type="PRINTS" id="PR00599">
    <property type="entry name" value="MAPEPTIDASE"/>
</dbReference>
<dbReference type="NCBIfam" id="TIGR00500">
    <property type="entry name" value="met_pdase_I"/>
    <property type="match status" value="1"/>
</dbReference>
<protein>
    <recommendedName>
        <fullName evidence="6">Methionine aminopeptidase</fullName>
        <ecNumber evidence="6">3.4.11.18</ecNumber>
    </recommendedName>
</protein>
<keyword evidence="2 5" id="KW-0645">Protease</keyword>
<feature type="binding site" evidence="5">
    <location>
        <position position="242"/>
    </location>
    <ligand>
        <name>a divalent metal cation</name>
        <dbReference type="ChEBI" id="CHEBI:60240"/>
        <label>2</label>
        <note>catalytic</note>
    </ligand>
</feature>
<feature type="binding site" evidence="5">
    <location>
        <position position="249"/>
    </location>
    <ligand>
        <name>substrate</name>
    </ligand>
</feature>
<evidence type="ECO:0000256" key="1">
    <source>
        <dbReference type="ARBA" id="ARBA00022438"/>
    </source>
</evidence>
<dbReference type="SUPFAM" id="SSF55920">
    <property type="entry name" value="Creatinase/aminopeptidase"/>
    <property type="match status" value="1"/>
</dbReference>
<organism evidence="8 9">
    <name type="scientific">Porites lobata</name>
    <dbReference type="NCBI Taxonomy" id="104759"/>
    <lineage>
        <taxon>Eukaryota</taxon>
        <taxon>Metazoa</taxon>
        <taxon>Cnidaria</taxon>
        <taxon>Anthozoa</taxon>
        <taxon>Hexacorallia</taxon>
        <taxon>Scleractinia</taxon>
        <taxon>Fungiina</taxon>
        <taxon>Poritidae</taxon>
        <taxon>Porites</taxon>
    </lineage>
</organism>
<feature type="binding site" evidence="5">
    <location>
        <position position="305"/>
    </location>
    <ligand>
        <name>a divalent metal cation</name>
        <dbReference type="ChEBI" id="CHEBI:60240"/>
        <label>1</label>
    </ligand>
</feature>
<feature type="binding site" evidence="5">
    <location>
        <position position="179"/>
    </location>
    <ligand>
        <name>a divalent metal cation</name>
        <dbReference type="ChEBI" id="CHEBI:60240"/>
        <label>1</label>
    </ligand>
</feature>
<comment type="cofactor">
    <cofactor evidence="5">
        <name>Co(2+)</name>
        <dbReference type="ChEBI" id="CHEBI:48828"/>
    </cofactor>
    <cofactor evidence="5">
        <name>Zn(2+)</name>
        <dbReference type="ChEBI" id="CHEBI:29105"/>
    </cofactor>
    <cofactor evidence="5">
        <name>Mn(2+)</name>
        <dbReference type="ChEBI" id="CHEBI:29035"/>
    </cofactor>
    <cofactor evidence="5">
        <name>Fe(2+)</name>
        <dbReference type="ChEBI" id="CHEBI:29033"/>
    </cofactor>
    <text evidence="5">Binds 2 divalent metal cations per subunit. Has a high-affinity and a low affinity metal-binding site. The true nature of the physiological cofactor is under debate. The enzyme is active with cobalt, zinc, manganese or divalent iron ions. Most likely, methionine aminopeptidases function as mononuclear Fe(2+)-metalloproteases under physiological conditions, and the catalytically relevant metal-binding site has been assigned to the histidine-containing high-affinity site.</text>
</comment>
<name>A0ABN8PKE0_9CNID</name>
<proteinExistence type="inferred from homology"/>
<dbReference type="EC" id="3.4.11.18" evidence="6"/>
<feature type="binding site" evidence="5">
    <location>
        <position position="151"/>
    </location>
    <ligand>
        <name>substrate</name>
    </ligand>
</feature>
<keyword evidence="4 5" id="KW-0378">Hydrolase</keyword>
<dbReference type="EMBL" id="CALNXK010000076">
    <property type="protein sequence ID" value="CAH3145685.1"/>
    <property type="molecule type" value="Genomic_DNA"/>
</dbReference>
<feature type="domain" description="Peptidase M24" evidence="7">
    <location>
        <begin position="86"/>
        <end position="312"/>
    </location>
</feature>
<evidence type="ECO:0000256" key="4">
    <source>
        <dbReference type="ARBA" id="ARBA00022801"/>
    </source>
</evidence>
<keyword evidence="1 5" id="KW-0031">Aminopeptidase</keyword>
<feature type="binding site" evidence="5">
    <location>
        <position position="168"/>
    </location>
    <ligand>
        <name>a divalent metal cation</name>
        <dbReference type="ChEBI" id="CHEBI:60240"/>
        <label>1</label>
    </ligand>
</feature>
<sequence>MNVMWTKRLLELKYHRQIQLLKRIVHCLCRNSSTSNSYEVITELKHRVSPPGYVPPHITRPPYADTGIVPEPPEATEIKTDEQIAAMRTACRTARKVLNIARDNIKVGVTTEDIDKVVHQAAISFGAYPSPLNYKGFPKSVCTSVNSVAVHGVPDSRPLQNGDIVSVDVSVYIGGVHGDLCETYAVGSVDPQAQKLLESCRMCLDAAVNICSPGTRFSWIGNTISFMAKKDGFRVCPYLAGHGVGSVFHGPPEILHTVNFNPGKMEAGMTFTIEPVLCEGSPTIKILEDGWTVITEDGKRTAQFEHTLLITDTGVEVLTADTED</sequence>
<feature type="binding site" evidence="5">
    <location>
        <position position="305"/>
    </location>
    <ligand>
        <name>a divalent metal cation</name>
        <dbReference type="ChEBI" id="CHEBI:60240"/>
        <label>2</label>
        <note>catalytic</note>
    </ligand>
</feature>
<gene>
    <name evidence="8" type="ORF">PLOB_00044644</name>
</gene>
<dbReference type="Gene3D" id="3.90.230.10">
    <property type="entry name" value="Creatinase/methionine aminopeptidase superfamily"/>
    <property type="match status" value="1"/>
</dbReference>
<accession>A0ABN8PKE0</accession>